<dbReference type="AlphaFoldDB" id="A0A1I5TQU8"/>
<reference evidence="2" key="1">
    <citation type="submission" date="2016-10" db="EMBL/GenBank/DDBJ databases">
        <authorList>
            <person name="Varghese N."/>
            <person name="Submissions S."/>
        </authorList>
    </citation>
    <scope>NUCLEOTIDE SEQUENCE [LARGE SCALE GENOMIC DNA]</scope>
    <source>
        <strain evidence="2">CGMCC 1.10329</strain>
    </source>
</reference>
<protein>
    <submittedName>
        <fullName evidence="1">Uncharacterized protein</fullName>
    </submittedName>
</protein>
<sequence>MSGRSRRRSRRVLPVVVLLTAVLLVGAAVLPAASYSTGDVDRGAGVDVVNDQEASLSLDTAANVSVGTVDQLVVVTNGFESTATVSVSLTSASPANASLVVGGASVGDAYSTDLGPGASLTVDVDVPDDDSLDGSEIVFDAAAETGDIDATASGRRVPIEGTAT</sequence>
<proteinExistence type="predicted"/>
<evidence type="ECO:0000313" key="1">
    <source>
        <dbReference type="EMBL" id="SFP85403.1"/>
    </source>
</evidence>
<evidence type="ECO:0000313" key="2">
    <source>
        <dbReference type="Proteomes" id="UP000183769"/>
    </source>
</evidence>
<gene>
    <name evidence="1" type="ORF">SAMN05216277_11052</name>
</gene>
<dbReference type="Proteomes" id="UP000183769">
    <property type="component" value="Unassembled WGS sequence"/>
</dbReference>
<dbReference type="RefSeq" id="WP_143076952.1">
    <property type="nucleotide sequence ID" value="NZ_FOXI01000010.1"/>
</dbReference>
<dbReference type="EMBL" id="FOXI01000010">
    <property type="protein sequence ID" value="SFP85403.1"/>
    <property type="molecule type" value="Genomic_DNA"/>
</dbReference>
<keyword evidence="2" id="KW-1185">Reference proteome</keyword>
<accession>A0A1I5TQU8</accession>
<organism evidence="1 2">
    <name type="scientific">Halolamina pelagica</name>
    <dbReference type="NCBI Taxonomy" id="699431"/>
    <lineage>
        <taxon>Archaea</taxon>
        <taxon>Methanobacteriati</taxon>
        <taxon>Methanobacteriota</taxon>
        <taxon>Stenosarchaea group</taxon>
        <taxon>Halobacteria</taxon>
        <taxon>Halobacteriales</taxon>
        <taxon>Haloferacaceae</taxon>
    </lineage>
</organism>
<name>A0A1I5TQU8_9EURY</name>